<dbReference type="PANTHER" id="PTHR31435">
    <property type="entry name" value="PROTEIN NATD1"/>
    <property type="match status" value="1"/>
</dbReference>
<evidence type="ECO:0000259" key="1">
    <source>
        <dbReference type="PROSITE" id="PS51729"/>
    </source>
</evidence>
<dbReference type="InterPro" id="IPR016181">
    <property type="entry name" value="Acyl_CoA_acyltransferase"/>
</dbReference>
<dbReference type="GO" id="GO:0016746">
    <property type="term" value="F:acyltransferase activity"/>
    <property type="evidence" value="ECO:0007669"/>
    <property type="project" value="UniProtKB-KW"/>
</dbReference>
<keyword evidence="3" id="KW-1185">Reference proteome</keyword>
<evidence type="ECO:0000313" key="2">
    <source>
        <dbReference type="EMBL" id="MFC6096357.1"/>
    </source>
</evidence>
<dbReference type="EC" id="2.3.1.-" evidence="2"/>
<accession>A0ABW1PN04</accession>
<dbReference type="InterPro" id="IPR045057">
    <property type="entry name" value="Gcn5-rel_NAT"/>
</dbReference>
<dbReference type="Proteomes" id="UP001596287">
    <property type="component" value="Unassembled WGS sequence"/>
</dbReference>
<dbReference type="Gene3D" id="3.40.630.30">
    <property type="match status" value="1"/>
</dbReference>
<dbReference type="PROSITE" id="PS51729">
    <property type="entry name" value="GNAT_YJDJ"/>
    <property type="match status" value="1"/>
</dbReference>
<dbReference type="InterPro" id="IPR031165">
    <property type="entry name" value="GNAT_YJDJ"/>
</dbReference>
<dbReference type="Pfam" id="PF14542">
    <property type="entry name" value="Acetyltransf_CG"/>
    <property type="match status" value="1"/>
</dbReference>
<keyword evidence="2" id="KW-0012">Acyltransferase</keyword>
<reference evidence="3" key="1">
    <citation type="journal article" date="2019" name="Int. J. Syst. Evol. Microbiol.">
        <title>The Global Catalogue of Microorganisms (GCM) 10K type strain sequencing project: providing services to taxonomists for standard genome sequencing and annotation.</title>
        <authorList>
            <consortium name="The Broad Institute Genomics Platform"/>
            <consortium name="The Broad Institute Genome Sequencing Center for Infectious Disease"/>
            <person name="Wu L."/>
            <person name="Ma J."/>
        </authorList>
    </citation>
    <scope>NUCLEOTIDE SEQUENCE [LARGE SCALE GENOMIC DNA]</scope>
    <source>
        <strain evidence="3">CCUG 49679</strain>
    </source>
</reference>
<comment type="caution">
    <text evidence="2">The sequence shown here is derived from an EMBL/GenBank/DDBJ whole genome shotgun (WGS) entry which is preliminary data.</text>
</comment>
<organism evidence="2 3">
    <name type="scientific">Flavobacterium qiangtangense</name>
    <dbReference type="NCBI Taxonomy" id="1442595"/>
    <lineage>
        <taxon>Bacteria</taxon>
        <taxon>Pseudomonadati</taxon>
        <taxon>Bacteroidota</taxon>
        <taxon>Flavobacteriia</taxon>
        <taxon>Flavobacteriales</taxon>
        <taxon>Flavobacteriaceae</taxon>
        <taxon>Flavobacterium</taxon>
    </lineage>
</organism>
<dbReference type="EMBL" id="JBHSQB010000005">
    <property type="protein sequence ID" value="MFC6096357.1"/>
    <property type="molecule type" value="Genomic_DNA"/>
</dbReference>
<feature type="domain" description="N-acetyltransferase" evidence="1">
    <location>
        <begin position="6"/>
        <end position="91"/>
    </location>
</feature>
<proteinExistence type="predicted"/>
<dbReference type="PANTHER" id="PTHR31435:SF10">
    <property type="entry name" value="BSR4717 PROTEIN"/>
    <property type="match status" value="1"/>
</dbReference>
<dbReference type="SUPFAM" id="SSF55729">
    <property type="entry name" value="Acyl-CoA N-acyltransferases (Nat)"/>
    <property type="match status" value="1"/>
</dbReference>
<protein>
    <submittedName>
        <fullName evidence="2">GNAT family N-acetyltransferase</fullName>
        <ecNumber evidence="2">2.3.1.-</ecNumber>
    </submittedName>
</protein>
<name>A0ABW1PN04_9FLAO</name>
<sequence>MGYTVIDNKEENKFEIHQDGFVAFEDYKLFDGGISYLHTEVPKELEGKGIASALAKYILDYAIENNLKVKPYCPYIKAYIDKHEEYQFNSVFHNPELAHLK</sequence>
<keyword evidence="2" id="KW-0808">Transferase</keyword>
<evidence type="ECO:0000313" key="3">
    <source>
        <dbReference type="Proteomes" id="UP001596287"/>
    </source>
</evidence>
<gene>
    <name evidence="2" type="ORF">ACFPVY_06825</name>
</gene>
<dbReference type="RefSeq" id="WP_379791225.1">
    <property type="nucleotide sequence ID" value="NZ_JBHSQB010000005.1"/>
</dbReference>